<dbReference type="PANTHER" id="PTHR43194:SF2">
    <property type="entry name" value="PEROXISOMAL MEMBRANE PROTEIN LPX1"/>
    <property type="match status" value="1"/>
</dbReference>
<feature type="compositionally biased region" description="Basic and acidic residues" evidence="1">
    <location>
        <begin position="176"/>
        <end position="186"/>
    </location>
</feature>
<dbReference type="OrthoDB" id="63519at2"/>
<feature type="domain" description="AB hydrolase-1" evidence="2">
    <location>
        <begin position="28"/>
        <end position="253"/>
    </location>
</feature>
<dbReference type="EMBL" id="GG657754">
    <property type="protein sequence ID" value="EFL29156.1"/>
    <property type="molecule type" value="Genomic_DNA"/>
</dbReference>
<gene>
    <name evidence="3" type="ORF">SSOG_08870</name>
</gene>
<dbReference type="SUPFAM" id="SSF53474">
    <property type="entry name" value="alpha/beta-Hydrolases"/>
    <property type="match status" value="1"/>
</dbReference>
<name>D9WJ59_9ACTN</name>
<dbReference type="GO" id="GO:0003824">
    <property type="term" value="F:catalytic activity"/>
    <property type="evidence" value="ECO:0007669"/>
    <property type="project" value="UniProtKB-ARBA"/>
</dbReference>
<dbReference type="PANTHER" id="PTHR43194">
    <property type="entry name" value="HYDROLASE ALPHA/BETA FOLD FAMILY"/>
    <property type="match status" value="1"/>
</dbReference>
<dbReference type="STRING" id="457427.SSOG_08870"/>
<dbReference type="RefSeq" id="WP_009720953.1">
    <property type="nucleotide sequence ID" value="NZ_GG657754.1"/>
</dbReference>
<dbReference type="HOGENOM" id="CLU_1011624_0_0_11"/>
<dbReference type="Pfam" id="PF12697">
    <property type="entry name" value="Abhydrolase_6"/>
    <property type="match status" value="1"/>
</dbReference>
<reference evidence="3 4" key="1">
    <citation type="submission" date="2009-02" db="EMBL/GenBank/DDBJ databases">
        <title>Annotation of Streptomyces hygroscopicus strain ATCC 53653.</title>
        <authorList>
            <consortium name="The Broad Institute Genome Sequencing Platform"/>
            <consortium name="Broad Institute Microbial Sequencing Center"/>
            <person name="Fischbach M."/>
            <person name="Godfrey P."/>
            <person name="Ward D."/>
            <person name="Young S."/>
            <person name="Zeng Q."/>
            <person name="Koehrsen M."/>
            <person name="Alvarado L."/>
            <person name="Berlin A.M."/>
            <person name="Bochicchio J."/>
            <person name="Borenstein D."/>
            <person name="Chapman S.B."/>
            <person name="Chen Z."/>
            <person name="Engels R."/>
            <person name="Freedman E."/>
            <person name="Gellesch M."/>
            <person name="Goldberg J."/>
            <person name="Griggs A."/>
            <person name="Gujja S."/>
            <person name="Heilman E.R."/>
            <person name="Heiman D.I."/>
            <person name="Hepburn T.A."/>
            <person name="Howarth C."/>
            <person name="Jen D."/>
            <person name="Larson L."/>
            <person name="Lewis B."/>
            <person name="Mehta T."/>
            <person name="Park D."/>
            <person name="Pearson M."/>
            <person name="Richards J."/>
            <person name="Roberts A."/>
            <person name="Saif S."/>
            <person name="Shea T.D."/>
            <person name="Shenoy N."/>
            <person name="Sisk P."/>
            <person name="Stolte C."/>
            <person name="Sykes S.N."/>
            <person name="Thomson T."/>
            <person name="Walk T."/>
            <person name="White J."/>
            <person name="Yandava C."/>
            <person name="Straight P."/>
            <person name="Clardy J."/>
            <person name="Hung D."/>
            <person name="Kolter R."/>
            <person name="Mekalanos J."/>
            <person name="Walker S."/>
            <person name="Walsh C.T."/>
            <person name="Wieland-Brown L.C."/>
            <person name="Haas B."/>
            <person name="Nusbaum C."/>
            <person name="Birren B."/>
        </authorList>
    </citation>
    <scope>NUCLEOTIDE SEQUENCE [LARGE SCALE GENOMIC DNA]</scope>
    <source>
        <strain evidence="3 4">ATCC 53653</strain>
    </source>
</reference>
<dbReference type="InterPro" id="IPR050228">
    <property type="entry name" value="Carboxylesterase_BioH"/>
</dbReference>
<protein>
    <submittedName>
        <fullName evidence="3">FtsQ protein</fullName>
    </submittedName>
</protein>
<sequence length="275" mass="27278">MSGGGHVGDVPGALIRAVLPGPCGVPWLLLPGWQQSAAHWAPVARWLSGSGVTLLAADLAGAAARCAAPPGTVARSGELVDRLLGEPAAAEAVMVVGHSAGAPLAVLVAAALPGVRGVVLAEPVASHFGAAPPRHAAVPGGHGAGPGGLREQYPMAAEATLRTIEPAARGLPPGEPARRTRMPTDADGERAARAARALAGARAPVLVVRGRASALLSAGDAEALAAMAPRGRCATVPDAGHSPHIDRPRATAAQLTAFAAEVADHPPTYAGAARE</sequence>
<evidence type="ECO:0000256" key="1">
    <source>
        <dbReference type="SAM" id="MobiDB-lite"/>
    </source>
</evidence>
<dbReference type="Proteomes" id="UP000003963">
    <property type="component" value="Unassembled WGS sequence"/>
</dbReference>
<organism evidence="3 4">
    <name type="scientific">Streptomyces himastatinicus ATCC 53653</name>
    <dbReference type="NCBI Taxonomy" id="457427"/>
    <lineage>
        <taxon>Bacteria</taxon>
        <taxon>Bacillati</taxon>
        <taxon>Actinomycetota</taxon>
        <taxon>Actinomycetes</taxon>
        <taxon>Kitasatosporales</taxon>
        <taxon>Streptomycetaceae</taxon>
        <taxon>Streptomyces</taxon>
        <taxon>Streptomyces violaceusniger group</taxon>
    </lineage>
</organism>
<proteinExistence type="predicted"/>
<evidence type="ECO:0000313" key="3">
    <source>
        <dbReference type="EMBL" id="EFL29156.1"/>
    </source>
</evidence>
<feature type="region of interest" description="Disordered" evidence="1">
    <location>
        <begin position="167"/>
        <end position="186"/>
    </location>
</feature>
<evidence type="ECO:0000259" key="2">
    <source>
        <dbReference type="Pfam" id="PF12697"/>
    </source>
</evidence>
<dbReference type="Gene3D" id="3.40.50.1820">
    <property type="entry name" value="alpha/beta hydrolase"/>
    <property type="match status" value="1"/>
</dbReference>
<accession>D9WJ59</accession>
<dbReference type="InterPro" id="IPR029058">
    <property type="entry name" value="AB_hydrolase_fold"/>
</dbReference>
<keyword evidence="4" id="KW-1185">Reference proteome</keyword>
<dbReference type="AlphaFoldDB" id="D9WJ59"/>
<dbReference type="InterPro" id="IPR000073">
    <property type="entry name" value="AB_hydrolase_1"/>
</dbReference>
<evidence type="ECO:0000313" key="4">
    <source>
        <dbReference type="Proteomes" id="UP000003963"/>
    </source>
</evidence>